<accession>A0A6C1E3Z5</accession>
<keyword evidence="5 8" id="KW-0732">Signal</keyword>
<dbReference type="Gene3D" id="3.80.20.20">
    <property type="entry name" value="Receptor L-domain"/>
    <property type="match status" value="2"/>
</dbReference>
<dbReference type="PANTHER" id="PTHR31018">
    <property type="entry name" value="SPORULATION-SPECIFIC PROTEIN-RELATED"/>
    <property type="match status" value="1"/>
</dbReference>
<evidence type="ECO:0000256" key="6">
    <source>
        <dbReference type="ARBA" id="ARBA00023180"/>
    </source>
</evidence>
<dbReference type="InterPro" id="IPR051648">
    <property type="entry name" value="CWI-Assembly_Regulator"/>
</dbReference>
<evidence type="ECO:0000256" key="1">
    <source>
        <dbReference type="ARBA" id="ARBA00004609"/>
    </source>
</evidence>
<evidence type="ECO:0000256" key="4">
    <source>
        <dbReference type="ARBA" id="ARBA00022622"/>
    </source>
</evidence>
<keyword evidence="3" id="KW-1003">Cell membrane</keyword>
<keyword evidence="6" id="KW-0325">Glycoprotein</keyword>
<dbReference type="Proteomes" id="UP000501346">
    <property type="component" value="Chromosome SeIII-ScIII"/>
</dbReference>
<dbReference type="InterPro" id="IPR036941">
    <property type="entry name" value="Rcpt_L-dom_sf"/>
</dbReference>
<dbReference type="SUPFAM" id="SSF52058">
    <property type="entry name" value="L domain-like"/>
    <property type="match status" value="2"/>
</dbReference>
<evidence type="ECO:0000313" key="9">
    <source>
        <dbReference type="EMBL" id="QID83855.1"/>
    </source>
</evidence>
<dbReference type="PANTHER" id="PTHR31018:SF12">
    <property type="entry name" value="SPORULATION-SPECIFIC PROTEIN 2-RELATED"/>
    <property type="match status" value="1"/>
</dbReference>
<dbReference type="GO" id="GO:0005886">
    <property type="term" value="C:plasma membrane"/>
    <property type="evidence" value="ECO:0007669"/>
    <property type="project" value="UniProtKB-SubCell"/>
</dbReference>
<organism evidence="9 10">
    <name type="scientific">Saccharomyces pastorianus</name>
    <name type="common">Lager yeast</name>
    <name type="synonym">Saccharomyces cerevisiae x Saccharomyces eubayanus</name>
    <dbReference type="NCBI Taxonomy" id="27292"/>
    <lineage>
        <taxon>Eukaryota</taxon>
        <taxon>Fungi</taxon>
        <taxon>Dikarya</taxon>
        <taxon>Ascomycota</taxon>
        <taxon>Saccharomycotina</taxon>
        <taxon>Saccharomycetes</taxon>
        <taxon>Saccharomycetales</taxon>
        <taxon>Saccharomycetaceae</taxon>
        <taxon>Saccharomyces</taxon>
    </lineage>
</organism>
<keyword evidence="4" id="KW-0336">GPI-anchor</keyword>
<sequence length="463" mass="52092">MNCIFRKGQLLAFALVSLLATQTMGAAIDLPRSPHNVKPFRSDQPDLQRRANEPFFEIDVKTLNANSPISELCKKNLHVIESAQELFQLQNQCEYILGSLHITNYDSNVLDLSSLRAIGGDLIVQDSPELIRMQASNLNKIEGLFQLQGLTSLVSVEIPTLKFCRSLEWKVVPILNYVSMDAQNIEIVEDIIISDTSLANIENFNKIQEIDTFNINNNRFLETIHSNIKTIRGQFSVHANAKELELEMPYLREVENITIRDTSLVYLPQLTNVKSSLEFIENYFYELNLNNLQKIGGTLGIINNVNLMKIDLENVTDIQGGLMITDNESLEEINFLPNLKQIGGAIFFEGSFKDVMFDSLKLVKGSAFIKSSSNVLDCNKWTNPLNGRSIIRGGKFTCISGKKENTLNVKQDGTVLEKGFKDLTQESEDSKRRLISKLTNSTAPTMQLNFVLIGMCLLSMLLL</sequence>
<evidence type="ECO:0000313" key="10">
    <source>
        <dbReference type="Proteomes" id="UP000501346"/>
    </source>
</evidence>
<reference evidence="9 10" key="1">
    <citation type="journal article" date="2019" name="BMC Genomics">
        <title>Chromosome level assembly and comparative genome analysis confirm lager-brewing yeasts originated from a single hybridization.</title>
        <authorList>
            <person name="Salazar A.N."/>
            <person name="Gorter de Vries A.R."/>
            <person name="van den Broek M."/>
            <person name="Brouwers N."/>
            <person name="de la Torre Cortes P."/>
            <person name="Kuijpers N.G.A."/>
            <person name="Daran J.G."/>
            <person name="Abeel T."/>
        </authorList>
    </citation>
    <scope>NUCLEOTIDE SEQUENCE [LARGE SCALE GENOMIC DNA]</scope>
    <source>
        <strain evidence="9 10">CBS 1483</strain>
    </source>
</reference>
<dbReference type="GO" id="GO:0098552">
    <property type="term" value="C:side of membrane"/>
    <property type="evidence" value="ECO:0007669"/>
    <property type="project" value="UniProtKB-KW"/>
</dbReference>
<comment type="subcellular location">
    <subcellularLocation>
        <location evidence="1">Cell membrane</location>
        <topology evidence="1">Lipid-anchor</topology>
        <topology evidence="1">GPI-anchor</topology>
    </subcellularLocation>
</comment>
<evidence type="ECO:0000256" key="5">
    <source>
        <dbReference type="ARBA" id="ARBA00022729"/>
    </source>
</evidence>
<feature type="signal peptide" evidence="8">
    <location>
        <begin position="1"/>
        <end position="25"/>
    </location>
</feature>
<proteinExistence type="inferred from homology"/>
<evidence type="ECO:0000256" key="7">
    <source>
        <dbReference type="ARBA" id="ARBA00023288"/>
    </source>
</evidence>
<comment type="similarity">
    <text evidence="2">Belongs to the SPS2 family.</text>
</comment>
<protein>
    <submittedName>
        <fullName evidence="9">Sporulation-specific protein</fullName>
    </submittedName>
</protein>
<feature type="chain" id="PRO_5025445990" evidence="8">
    <location>
        <begin position="26"/>
        <end position="463"/>
    </location>
</feature>
<dbReference type="GO" id="GO:0009986">
    <property type="term" value="C:cell surface"/>
    <property type="evidence" value="ECO:0007669"/>
    <property type="project" value="TreeGrafter"/>
</dbReference>
<evidence type="ECO:0000256" key="2">
    <source>
        <dbReference type="ARBA" id="ARBA00005798"/>
    </source>
</evidence>
<gene>
    <name evidence="9" type="primary">SPS22</name>
    <name evidence="9" type="ORF">GRS66_006335</name>
</gene>
<dbReference type="GO" id="GO:0009277">
    <property type="term" value="C:fungal-type cell wall"/>
    <property type="evidence" value="ECO:0007669"/>
    <property type="project" value="TreeGrafter"/>
</dbReference>
<dbReference type="AlphaFoldDB" id="A0A6C1E3Z5"/>
<evidence type="ECO:0000256" key="3">
    <source>
        <dbReference type="ARBA" id="ARBA00022475"/>
    </source>
</evidence>
<dbReference type="EMBL" id="CP049000">
    <property type="protein sequence ID" value="QID83855.1"/>
    <property type="molecule type" value="Genomic_DNA"/>
</dbReference>
<dbReference type="GO" id="GO:0030476">
    <property type="term" value="P:ascospore wall assembly"/>
    <property type="evidence" value="ECO:0007669"/>
    <property type="project" value="TreeGrafter"/>
</dbReference>
<dbReference type="OrthoDB" id="536881at2759"/>
<name>A0A6C1E3Z5_SACPS</name>
<keyword evidence="10" id="KW-1185">Reference proteome</keyword>
<keyword evidence="7" id="KW-0449">Lipoprotein</keyword>
<evidence type="ECO:0000256" key="8">
    <source>
        <dbReference type="SAM" id="SignalP"/>
    </source>
</evidence>
<keyword evidence="4" id="KW-0472">Membrane</keyword>